<dbReference type="Gene3D" id="3.20.20.190">
    <property type="entry name" value="Phosphatidylinositol (PI) phosphodiesterase"/>
    <property type="match status" value="1"/>
</dbReference>
<dbReference type="PROSITE" id="PS51704">
    <property type="entry name" value="GP_PDE"/>
    <property type="match status" value="1"/>
</dbReference>
<dbReference type="GO" id="GO:0008081">
    <property type="term" value="F:phosphoric diester hydrolase activity"/>
    <property type="evidence" value="ECO:0007669"/>
    <property type="project" value="InterPro"/>
</dbReference>
<gene>
    <name evidence="3" type="primary">ugpQ_3</name>
    <name evidence="3" type="ORF">BN1050_01664</name>
</gene>
<feature type="transmembrane region" description="Helical" evidence="1">
    <location>
        <begin position="23"/>
        <end position="54"/>
    </location>
</feature>
<dbReference type="CDD" id="cd08579">
    <property type="entry name" value="GDPD_memb_like"/>
    <property type="match status" value="1"/>
</dbReference>
<feature type="transmembrane region" description="Helical" evidence="1">
    <location>
        <begin position="66"/>
        <end position="85"/>
    </location>
</feature>
<sequence>MTGKDTTILQAMKQSWQLSRKNMWLLVSVLGGIIISFTLTMTVLTTLILVPLIIIESTIKLSMPMFAGITLTFIQILFFCGGAVLQPLLAEALTSISHKAEQQPLKQLERHLVRPKILGWLADHKLLQAGLVLGFIVLCMSNYITLQKTVYQPTTQIVAHRGYANKALENSITAMEKAAEAGADFVEMDIQQTKDGKFVVYHDATLSRLAGRSGQIYKMNLDELVGMPIKNNQFKDEIPSFEAYVDRAKELKMKLLVEIKTHGHETQDMEKQLVDLLRAKGVANDYIIHSLDRASLERVLAYDPTITTSYILAMSIGRLPDVPMPYLGIEEFWMTSDLLKQADEQGKGIMVWTVNKENLLHKYVRMNTFSLITNNVDKAIEVRDSYDKQKTLYERIQIIIERL</sequence>
<proteinExistence type="predicted"/>
<name>A0A078MBR7_9BACL</name>
<keyword evidence="1" id="KW-0472">Membrane</keyword>
<dbReference type="InterPro" id="IPR017946">
    <property type="entry name" value="PLC-like_Pdiesterase_TIM-brl"/>
</dbReference>
<feature type="domain" description="GP-PDE" evidence="2">
    <location>
        <begin position="155"/>
        <end position="383"/>
    </location>
</feature>
<dbReference type="EMBL" id="LN483075">
    <property type="protein sequence ID" value="CEA03720.1"/>
    <property type="molecule type" value="Genomic_DNA"/>
</dbReference>
<keyword evidence="1" id="KW-0812">Transmembrane</keyword>
<dbReference type="Pfam" id="PF03009">
    <property type="entry name" value="GDPD"/>
    <property type="match status" value="1"/>
</dbReference>
<dbReference type="SUPFAM" id="SSF51695">
    <property type="entry name" value="PLC-like phosphodiesterases"/>
    <property type="match status" value="1"/>
</dbReference>
<feature type="transmembrane region" description="Helical" evidence="1">
    <location>
        <begin position="126"/>
        <end position="146"/>
    </location>
</feature>
<dbReference type="HOGENOM" id="CLU_030006_15_3_9"/>
<organism evidence="3">
    <name type="scientific">Metalysinibacillus saudimassiliensis</name>
    <dbReference type="NCBI Taxonomy" id="1461583"/>
    <lineage>
        <taxon>Bacteria</taxon>
        <taxon>Bacillati</taxon>
        <taxon>Bacillota</taxon>
        <taxon>Bacilli</taxon>
        <taxon>Bacillales</taxon>
        <taxon>Caryophanaceae</taxon>
        <taxon>Metalysinibacillus</taxon>
    </lineage>
</organism>
<keyword evidence="1" id="KW-1133">Transmembrane helix</keyword>
<dbReference type="PATRIC" id="fig|1461583.4.peg.1600"/>
<accession>A0A078MBR7</accession>
<dbReference type="InterPro" id="IPR030395">
    <property type="entry name" value="GP_PDE_dom"/>
</dbReference>
<reference evidence="3" key="1">
    <citation type="submission" date="2014-07" db="EMBL/GenBank/DDBJ databases">
        <authorList>
            <person name="Urmite Genomes Urmite Genomes"/>
        </authorList>
    </citation>
    <scope>NUCLEOTIDE SEQUENCE</scope>
    <source>
        <strain evidence="3">13S34_air</strain>
    </source>
</reference>
<evidence type="ECO:0000256" key="1">
    <source>
        <dbReference type="SAM" id="Phobius"/>
    </source>
</evidence>
<dbReference type="GO" id="GO:0006629">
    <property type="term" value="P:lipid metabolic process"/>
    <property type="evidence" value="ECO:0007669"/>
    <property type="project" value="InterPro"/>
</dbReference>
<dbReference type="PANTHER" id="PTHR46211:SF8">
    <property type="entry name" value="PHOSPHODIESTERASE"/>
    <property type="match status" value="1"/>
</dbReference>
<dbReference type="PANTHER" id="PTHR46211">
    <property type="entry name" value="GLYCEROPHOSPHORYL DIESTER PHOSPHODIESTERASE"/>
    <property type="match status" value="1"/>
</dbReference>
<dbReference type="AlphaFoldDB" id="A0A078MBR7"/>
<evidence type="ECO:0000259" key="2">
    <source>
        <dbReference type="PROSITE" id="PS51704"/>
    </source>
</evidence>
<protein>
    <submittedName>
        <fullName evidence="3">Glycerophosphoryl diester phosphodiesterase</fullName>
    </submittedName>
</protein>
<evidence type="ECO:0000313" key="3">
    <source>
        <dbReference type="EMBL" id="CEA03720.1"/>
    </source>
</evidence>